<feature type="region of interest" description="Disordered" evidence="1">
    <location>
        <begin position="1"/>
        <end position="33"/>
    </location>
</feature>
<comment type="caution">
    <text evidence="3">The sequence shown here is derived from an EMBL/GenBank/DDBJ whole genome shotgun (WGS) entry which is preliminary data.</text>
</comment>
<name>A0A5J5KXY4_9MICC</name>
<gene>
    <name evidence="3" type="ORF">FCK90_08565</name>
</gene>
<dbReference type="RefSeq" id="WP_158033893.1">
    <property type="nucleotide sequence ID" value="NZ_ML708617.1"/>
</dbReference>
<feature type="region of interest" description="Disordered" evidence="1">
    <location>
        <begin position="220"/>
        <end position="239"/>
    </location>
</feature>
<reference evidence="3 4" key="1">
    <citation type="submission" date="2019-05" db="EMBL/GenBank/DDBJ databases">
        <title>Kocuria coralli sp. nov., a novel actinobacterium isolated from coral reef seawater.</title>
        <authorList>
            <person name="Li J."/>
        </authorList>
    </citation>
    <scope>NUCLEOTIDE SEQUENCE [LARGE SCALE GENOMIC DNA]</scope>
    <source>
        <strain evidence="3 4">SCSIO 13007</strain>
    </source>
</reference>
<dbReference type="OrthoDB" id="4878960at2"/>
<protein>
    <submittedName>
        <fullName evidence="3">Uncharacterized protein</fullName>
    </submittedName>
</protein>
<feature type="compositionally biased region" description="Basic and acidic residues" evidence="1">
    <location>
        <begin position="1"/>
        <end position="15"/>
    </location>
</feature>
<evidence type="ECO:0000256" key="1">
    <source>
        <dbReference type="SAM" id="MobiDB-lite"/>
    </source>
</evidence>
<accession>A0A5J5KXY4</accession>
<evidence type="ECO:0000313" key="3">
    <source>
        <dbReference type="EMBL" id="KAA9394160.1"/>
    </source>
</evidence>
<feature type="region of interest" description="Disordered" evidence="1">
    <location>
        <begin position="108"/>
        <end position="166"/>
    </location>
</feature>
<dbReference type="Proteomes" id="UP000325957">
    <property type="component" value="Unassembled WGS sequence"/>
</dbReference>
<keyword evidence="2" id="KW-0812">Transmembrane</keyword>
<evidence type="ECO:0000256" key="2">
    <source>
        <dbReference type="SAM" id="Phobius"/>
    </source>
</evidence>
<keyword evidence="2" id="KW-1133">Transmembrane helix</keyword>
<feature type="compositionally biased region" description="Polar residues" evidence="1">
    <location>
        <begin position="220"/>
        <end position="229"/>
    </location>
</feature>
<sequence length="340" mass="36098">MRDEETGQDPAREPAEAENEAVNEDQEGTGGRRRLGLIGRARRGMWAFFHPPQATWTAPGEQRLRAAGGRWVERMNASPGMRLVVAAAALVVVIAVAVAGWAVVRQDSGPSTPAPAGSHSGEPSASGTAEQLPGAESTENGSGPAEGESGEVEAEEPVGQTADEAALDRINEDEDLVVSRVEDEQDPLVTGARFLRSIRTVDTRDTEPAQWYEARDSFLASSQEGQQTDWGEAGDQEASSNAVVSWAEMDAALEAGRGVAPDFAYGPQEVPGTHLVQVGVRLEREITAGDQRLDTPSGALLEAVVVCPPFEGVDRCVVTDWSEEPSGFTGLSDEAWEPAL</sequence>
<organism evidence="3 4">
    <name type="scientific">Kocuria coralli</name>
    <dbReference type="NCBI Taxonomy" id="1461025"/>
    <lineage>
        <taxon>Bacteria</taxon>
        <taxon>Bacillati</taxon>
        <taxon>Actinomycetota</taxon>
        <taxon>Actinomycetes</taxon>
        <taxon>Micrococcales</taxon>
        <taxon>Micrococcaceae</taxon>
        <taxon>Kocuria</taxon>
    </lineage>
</organism>
<keyword evidence="2" id="KW-0472">Membrane</keyword>
<feature type="compositionally biased region" description="Acidic residues" evidence="1">
    <location>
        <begin position="16"/>
        <end position="27"/>
    </location>
</feature>
<evidence type="ECO:0000313" key="4">
    <source>
        <dbReference type="Proteomes" id="UP000325957"/>
    </source>
</evidence>
<proteinExistence type="predicted"/>
<keyword evidence="4" id="KW-1185">Reference proteome</keyword>
<dbReference type="AlphaFoldDB" id="A0A5J5KXY4"/>
<dbReference type="EMBL" id="SZWF01000009">
    <property type="protein sequence ID" value="KAA9394160.1"/>
    <property type="molecule type" value="Genomic_DNA"/>
</dbReference>
<feature type="transmembrane region" description="Helical" evidence="2">
    <location>
        <begin position="83"/>
        <end position="104"/>
    </location>
</feature>